<keyword evidence="3" id="KW-1185">Reference proteome</keyword>
<dbReference type="InterPro" id="IPR035903">
    <property type="entry name" value="HesB-like_dom_sf"/>
</dbReference>
<name>A0A0R1L9G3_9LACO</name>
<reference evidence="2 3" key="1">
    <citation type="journal article" date="2015" name="Genome Announc.">
        <title>Expanding the biotechnology potential of lactobacilli through comparative genomics of 213 strains and associated genera.</title>
        <authorList>
            <person name="Sun Z."/>
            <person name="Harris H.M."/>
            <person name="McCann A."/>
            <person name="Guo C."/>
            <person name="Argimon S."/>
            <person name="Zhang W."/>
            <person name="Yang X."/>
            <person name="Jeffery I.B."/>
            <person name="Cooney J.C."/>
            <person name="Kagawa T.F."/>
            <person name="Liu W."/>
            <person name="Song Y."/>
            <person name="Salvetti E."/>
            <person name="Wrobel A."/>
            <person name="Rasinkangas P."/>
            <person name="Parkhill J."/>
            <person name="Rea M.C."/>
            <person name="O'Sullivan O."/>
            <person name="Ritari J."/>
            <person name="Douillard F.P."/>
            <person name="Paul Ross R."/>
            <person name="Yang R."/>
            <person name="Briner A.E."/>
            <person name="Felis G.E."/>
            <person name="de Vos W.M."/>
            <person name="Barrangou R."/>
            <person name="Klaenhammer T.R."/>
            <person name="Caufield P.W."/>
            <person name="Cui Y."/>
            <person name="Zhang H."/>
            <person name="O'Toole P.W."/>
        </authorList>
    </citation>
    <scope>NUCLEOTIDE SEQUENCE [LARGE SCALE GENOMIC DNA]</scope>
    <source>
        <strain evidence="2 3">DSM 19904</strain>
    </source>
</reference>
<protein>
    <submittedName>
        <fullName evidence="2">HesB YadR YfhF family protein</fullName>
    </submittedName>
</protein>
<dbReference type="OrthoDB" id="1645729at2"/>
<dbReference type="AlphaFoldDB" id="A0A0R1L9G3"/>
<comment type="similarity">
    <text evidence="1">Belongs to the HesB/IscA family.</text>
</comment>
<evidence type="ECO:0000256" key="1">
    <source>
        <dbReference type="ARBA" id="ARBA00006718"/>
    </source>
</evidence>
<sequence>MKIEVTDSASKWFQSEMGLGEGNGVRFYGKVYGKTPVHEGFSLALTRDDTPGETYTKTEKDGITYFVDEDDRWFFIGFDLTVDFVPDKDPENVVYTYTPNGELDK</sequence>
<dbReference type="Proteomes" id="UP000051581">
    <property type="component" value="Unassembled WGS sequence"/>
</dbReference>
<organism evidence="2 3">
    <name type="scientific">Lentilactobacillus sunkii DSM 19904</name>
    <dbReference type="NCBI Taxonomy" id="1423808"/>
    <lineage>
        <taxon>Bacteria</taxon>
        <taxon>Bacillati</taxon>
        <taxon>Bacillota</taxon>
        <taxon>Bacilli</taxon>
        <taxon>Lactobacillales</taxon>
        <taxon>Lactobacillaceae</taxon>
        <taxon>Lentilactobacillus</taxon>
    </lineage>
</organism>
<dbReference type="RefSeq" id="WP_057822694.1">
    <property type="nucleotide sequence ID" value="NZ_AZEA01000001.1"/>
</dbReference>
<dbReference type="PATRIC" id="fig|1423808.3.peg.114"/>
<dbReference type="EMBL" id="AZEA01000001">
    <property type="protein sequence ID" value="KRK89876.1"/>
    <property type="molecule type" value="Genomic_DNA"/>
</dbReference>
<evidence type="ECO:0000313" key="3">
    <source>
        <dbReference type="Proteomes" id="UP000051581"/>
    </source>
</evidence>
<evidence type="ECO:0000313" key="2">
    <source>
        <dbReference type="EMBL" id="KRK89876.1"/>
    </source>
</evidence>
<dbReference type="SUPFAM" id="SSF89360">
    <property type="entry name" value="HesB-like domain"/>
    <property type="match status" value="1"/>
</dbReference>
<dbReference type="PIRSF" id="PIRSF034852">
    <property type="entry name" value="UCP034852"/>
    <property type="match status" value="1"/>
</dbReference>
<comment type="caution">
    <text evidence="2">The sequence shown here is derived from an EMBL/GenBank/DDBJ whole genome shotgun (WGS) entry which is preliminary data.</text>
</comment>
<dbReference type="InterPro" id="IPR008326">
    <property type="entry name" value="PdhI-like"/>
</dbReference>
<accession>A0A0R1L9G3</accession>
<proteinExistence type="inferred from homology"/>
<gene>
    <name evidence="2" type="ORF">FD17_GL000113</name>
</gene>